<evidence type="ECO:0000256" key="6">
    <source>
        <dbReference type="ARBA" id="ARBA00022840"/>
    </source>
</evidence>
<protein>
    <submittedName>
        <fullName evidence="12">Phosphomevalonate kinase</fullName>
    </submittedName>
</protein>
<evidence type="ECO:0000256" key="4">
    <source>
        <dbReference type="ARBA" id="ARBA00022741"/>
    </source>
</evidence>
<keyword evidence="13" id="KW-1185">Reference proteome</keyword>
<dbReference type="PRINTS" id="PR00959">
    <property type="entry name" value="MEVGALKINASE"/>
</dbReference>
<name>A0ABQ6YNI1_9NOCA</name>
<reference evidence="12 13" key="1">
    <citation type="submission" date="2019-07" db="EMBL/GenBank/DDBJ databases">
        <title>Genomic Encyclopedia of Type Strains, Phase IV (KMG-IV): sequencing the most valuable type-strain genomes for metagenomic binning, comparative biology and taxonomic classification.</title>
        <authorList>
            <person name="Goeker M."/>
        </authorList>
    </citation>
    <scope>NUCLEOTIDE SEQUENCE [LARGE SCALE GENOMIC DNA]</scope>
    <source>
        <strain evidence="12 13">DSM 44831</strain>
    </source>
</reference>
<evidence type="ECO:0000259" key="11">
    <source>
        <dbReference type="Pfam" id="PF08544"/>
    </source>
</evidence>
<dbReference type="Pfam" id="PF00288">
    <property type="entry name" value="GHMP_kinases_N"/>
    <property type="match status" value="1"/>
</dbReference>
<comment type="caution">
    <text evidence="12">The sequence shown here is derived from an EMBL/GenBank/DDBJ whole genome shotgun (WGS) entry which is preliminary data.</text>
</comment>
<evidence type="ECO:0000256" key="7">
    <source>
        <dbReference type="ARBA" id="ARBA00022842"/>
    </source>
</evidence>
<keyword evidence="8" id="KW-0443">Lipid metabolism</keyword>
<dbReference type="PANTHER" id="PTHR43290:SF2">
    <property type="entry name" value="MEVALONATE KINASE"/>
    <property type="match status" value="1"/>
</dbReference>
<accession>A0ABQ6YNI1</accession>
<dbReference type="Gene3D" id="3.30.70.890">
    <property type="entry name" value="GHMP kinase, C-terminal domain"/>
    <property type="match status" value="1"/>
</dbReference>
<dbReference type="InterPro" id="IPR005917">
    <property type="entry name" value="Pmev_kinase_bact"/>
</dbReference>
<dbReference type="InterPro" id="IPR006205">
    <property type="entry name" value="Mev_gal_kin"/>
</dbReference>
<keyword evidence="3" id="KW-0808">Transferase</keyword>
<evidence type="ECO:0000313" key="12">
    <source>
        <dbReference type="EMBL" id="KAF0847233.1"/>
    </source>
</evidence>
<keyword evidence="6" id="KW-0067">ATP-binding</keyword>
<sequence length="411" mass="41520">MISCRAPGKLFVAGEYAVVEPGHRAVLVAVDRYATATITATDGDTVLASDLEGGSSLRCRRVTGDQAGVAAPAESATTNSATGALAAESATASSVTAALAAEAVVTRAPAPADDSGSFVSATGSVPATFSYLFAAASVLDRLVLERGITPRPYHLDVTADLGDADGRKFGLGSSAAVTVAAVTALGEFYELGLSSMDRYRLAMLATVAVHPRASGGDVAASTWGGWLAYSSPDRTRVAAAAEADGVDAALRLPWPGLSVRPLPSPTTLDLHIGWTGTPASTPALVAGLGAPLDRVEFLVRSDACVERLAAAVDADDPTAIRAEIDCARALLLGLDAAERLGVMTERLAALCHVAAEVGAAAKPSGAGGGDCGIALLETGRADAVAALTDGWEAAGIRKLPLRIHPSEGVRA</sequence>
<dbReference type="SUPFAM" id="SSF54211">
    <property type="entry name" value="Ribosomal protein S5 domain 2-like"/>
    <property type="match status" value="1"/>
</dbReference>
<feature type="domain" description="GHMP kinase C-terminal" evidence="11">
    <location>
        <begin position="335"/>
        <end position="385"/>
    </location>
</feature>
<keyword evidence="5 12" id="KW-0418">Kinase</keyword>
<keyword evidence="7" id="KW-0460">Magnesium</keyword>
<dbReference type="Pfam" id="PF08544">
    <property type="entry name" value="GHMP_kinases_C"/>
    <property type="match status" value="1"/>
</dbReference>
<dbReference type="InterPro" id="IPR020568">
    <property type="entry name" value="Ribosomal_Su5_D2-typ_SF"/>
</dbReference>
<evidence type="ECO:0000313" key="13">
    <source>
        <dbReference type="Proteomes" id="UP000798951"/>
    </source>
</evidence>
<keyword evidence="4" id="KW-0547">Nucleotide-binding</keyword>
<evidence type="ECO:0000256" key="3">
    <source>
        <dbReference type="ARBA" id="ARBA00022679"/>
    </source>
</evidence>
<dbReference type="InterPro" id="IPR013750">
    <property type="entry name" value="GHMP_kinase_C_dom"/>
</dbReference>
<evidence type="ECO:0000256" key="2">
    <source>
        <dbReference type="ARBA" id="ARBA00022516"/>
    </source>
</evidence>
<keyword evidence="1" id="KW-0963">Cytoplasm</keyword>
<dbReference type="Proteomes" id="UP000798951">
    <property type="component" value="Unassembled WGS sequence"/>
</dbReference>
<dbReference type="InterPro" id="IPR014721">
    <property type="entry name" value="Ribsml_uS5_D2-typ_fold_subgr"/>
</dbReference>
<dbReference type="EMBL" id="VMSD01000003">
    <property type="protein sequence ID" value="KAF0847233.1"/>
    <property type="molecule type" value="Genomic_DNA"/>
</dbReference>
<comment type="pathway">
    <text evidence="9">Isoprenoid biosynthesis; isopentenyl diphosphate biosynthesis via mevalonate pathway; isopentenyl diphosphate from (R)-mevalonate: step 1/3.</text>
</comment>
<evidence type="ECO:0000256" key="9">
    <source>
        <dbReference type="ARBA" id="ARBA00029438"/>
    </source>
</evidence>
<feature type="domain" description="GHMP kinase N-terminal" evidence="10">
    <location>
        <begin position="147"/>
        <end position="225"/>
    </location>
</feature>
<evidence type="ECO:0000256" key="8">
    <source>
        <dbReference type="ARBA" id="ARBA00023098"/>
    </source>
</evidence>
<dbReference type="PANTHER" id="PTHR43290">
    <property type="entry name" value="MEVALONATE KINASE"/>
    <property type="match status" value="1"/>
</dbReference>
<organism evidence="12 13">
    <name type="scientific">Nocardia caishijiensis</name>
    <dbReference type="NCBI Taxonomy" id="184756"/>
    <lineage>
        <taxon>Bacteria</taxon>
        <taxon>Bacillati</taxon>
        <taxon>Actinomycetota</taxon>
        <taxon>Actinomycetes</taxon>
        <taxon>Mycobacteriales</taxon>
        <taxon>Nocardiaceae</taxon>
        <taxon>Nocardia</taxon>
    </lineage>
</organism>
<evidence type="ECO:0000259" key="10">
    <source>
        <dbReference type="Pfam" id="PF00288"/>
    </source>
</evidence>
<dbReference type="Gene3D" id="3.30.230.10">
    <property type="match status" value="1"/>
</dbReference>
<keyword evidence="2" id="KW-0444">Lipid biosynthesis</keyword>
<dbReference type="NCBIfam" id="TIGR01220">
    <property type="entry name" value="Pmev_kin_Gr_pos"/>
    <property type="match status" value="1"/>
</dbReference>
<dbReference type="RefSeq" id="WP_067981204.1">
    <property type="nucleotide sequence ID" value="NZ_VMSD01000003.1"/>
</dbReference>
<evidence type="ECO:0000256" key="5">
    <source>
        <dbReference type="ARBA" id="ARBA00022777"/>
    </source>
</evidence>
<dbReference type="InterPro" id="IPR036554">
    <property type="entry name" value="GHMP_kinase_C_sf"/>
</dbReference>
<dbReference type="SUPFAM" id="SSF55060">
    <property type="entry name" value="GHMP Kinase, C-terminal domain"/>
    <property type="match status" value="1"/>
</dbReference>
<dbReference type="GO" id="GO:0016301">
    <property type="term" value="F:kinase activity"/>
    <property type="evidence" value="ECO:0007669"/>
    <property type="project" value="UniProtKB-KW"/>
</dbReference>
<proteinExistence type="predicted"/>
<dbReference type="InterPro" id="IPR006204">
    <property type="entry name" value="GHMP_kinase_N_dom"/>
</dbReference>
<evidence type="ECO:0000256" key="1">
    <source>
        <dbReference type="ARBA" id="ARBA00022490"/>
    </source>
</evidence>
<gene>
    <name evidence="12" type="ORF">FNL39_103130</name>
</gene>